<keyword evidence="1" id="KW-0119">Carbohydrate metabolism</keyword>
<dbReference type="InterPro" id="IPR043129">
    <property type="entry name" value="ATPase_NBD"/>
</dbReference>
<sequence>MLDNISRLYEISKKDHRRIIGLMSGTSLDGLDIALCKITGSGLSTQLIVQAFTTVSYSENMVANIQKVFSKQQVHLEALAILNEEVGIFHGQAVREQLLKWNIDVKDIDLVASHGQTIFHAPASFHKQVNRPNASLQIGDGDHVARESGIITVADFRQRHLAAGGEGAPLVTYGDHLLFASKDKTRILINIGGIANLTFMPKTANLNQVISTDVGPGNTLMDAYVREHFSPMRYDKNSSFAKKGKVNTSMLNALLSHDFLHLHMPKTTGPEAFDLKFVDTCIAAYVKDNVDLNSDIEKTGSYHFDVLATLNMFTAKCIAMHVLECLKNIDKNVDINDIEVYLSGGGVHNPLLLQNIASLLPNIQIQSTEALGVSPDAKEAALFALLANECIAQNTSHQNIQSSNNPNQNIAIQTNVPQTSMGKICFPV</sequence>
<keyword evidence="3" id="KW-1185">Reference proteome</keyword>
<keyword evidence="1" id="KW-0067">ATP-binding</keyword>
<comment type="catalytic activity">
    <reaction evidence="1">
        <text>1,6-anhydro-N-acetyl-beta-muramate + ATP + H2O = N-acetyl-D-muramate 6-phosphate + ADP + H(+)</text>
        <dbReference type="Rhea" id="RHEA:24952"/>
        <dbReference type="ChEBI" id="CHEBI:15377"/>
        <dbReference type="ChEBI" id="CHEBI:15378"/>
        <dbReference type="ChEBI" id="CHEBI:30616"/>
        <dbReference type="ChEBI" id="CHEBI:58690"/>
        <dbReference type="ChEBI" id="CHEBI:58722"/>
        <dbReference type="ChEBI" id="CHEBI:456216"/>
        <dbReference type="EC" id="2.7.1.170"/>
    </reaction>
</comment>
<comment type="function">
    <text evidence="1">Catalyzes the specific phosphorylation of 1,6-anhydro-N-acetylmuramic acid (anhMurNAc) with the simultaneous cleavage of the 1,6-anhydro ring, generating MurNAc-6-P. Is required for the utilization of anhMurNAc either imported from the medium or derived from its own cell wall murein, and thus plays a role in cell wall recycling.</text>
</comment>
<gene>
    <name evidence="1 2" type="primary">anmK</name>
    <name evidence="2" type="ORF">GCM10007852_14110</name>
</gene>
<reference evidence="2" key="1">
    <citation type="journal article" date="2014" name="Int. J. Syst. Evol. Microbiol.">
        <title>Complete genome sequence of Corynebacterium casei LMG S-19264T (=DSM 44701T), isolated from a smear-ripened cheese.</title>
        <authorList>
            <consortium name="US DOE Joint Genome Institute (JGI-PGF)"/>
            <person name="Walter F."/>
            <person name="Albersmeier A."/>
            <person name="Kalinowski J."/>
            <person name="Ruckert C."/>
        </authorList>
    </citation>
    <scope>NUCLEOTIDE SEQUENCE</scope>
    <source>
        <strain evidence="2">NBRC 110023</strain>
    </source>
</reference>
<keyword evidence="1" id="KW-0547">Nucleotide-binding</keyword>
<evidence type="ECO:0000256" key="1">
    <source>
        <dbReference type="HAMAP-Rule" id="MF_01270"/>
    </source>
</evidence>
<dbReference type="Pfam" id="PF03702">
    <property type="entry name" value="AnmK"/>
    <property type="match status" value="1"/>
</dbReference>
<name>A0AA37WHY8_9ALTE</name>
<dbReference type="RefSeq" id="WP_284216797.1">
    <property type="nucleotide sequence ID" value="NZ_BSOT01000005.1"/>
</dbReference>
<dbReference type="EC" id="2.7.1.170" evidence="1"/>
<evidence type="ECO:0000313" key="3">
    <source>
        <dbReference type="Proteomes" id="UP001156601"/>
    </source>
</evidence>
<comment type="pathway">
    <text evidence="1">Amino-sugar metabolism; 1,6-anhydro-N-acetylmuramate degradation.</text>
</comment>
<keyword evidence="1 2" id="KW-0418">Kinase</keyword>
<comment type="pathway">
    <text evidence="1">Cell wall biogenesis; peptidoglycan recycling.</text>
</comment>
<dbReference type="Gene3D" id="3.30.420.40">
    <property type="match status" value="2"/>
</dbReference>
<dbReference type="GO" id="GO:0016301">
    <property type="term" value="F:kinase activity"/>
    <property type="evidence" value="ECO:0007669"/>
    <property type="project" value="UniProtKB-KW"/>
</dbReference>
<feature type="binding site" evidence="1">
    <location>
        <begin position="25"/>
        <end position="32"/>
    </location>
    <ligand>
        <name>ATP</name>
        <dbReference type="ChEBI" id="CHEBI:30616"/>
    </ligand>
</feature>
<dbReference type="AlphaFoldDB" id="A0AA37WHY8"/>
<comment type="similarity">
    <text evidence="1">Belongs to the anhydro-N-acetylmuramic acid kinase family.</text>
</comment>
<protein>
    <recommendedName>
        <fullName evidence="1">Anhydro-N-acetylmuramic acid kinase</fullName>
        <ecNumber evidence="1">2.7.1.170</ecNumber>
    </recommendedName>
    <alternativeName>
        <fullName evidence="1">AnhMurNAc kinase</fullName>
    </alternativeName>
</protein>
<comment type="caution">
    <text evidence="2">The sequence shown here is derived from an EMBL/GenBank/DDBJ whole genome shotgun (WGS) entry which is preliminary data.</text>
</comment>
<dbReference type="GO" id="GO:0016773">
    <property type="term" value="F:phosphotransferase activity, alcohol group as acceptor"/>
    <property type="evidence" value="ECO:0007669"/>
    <property type="project" value="UniProtKB-UniRule"/>
</dbReference>
<dbReference type="GO" id="GO:0005524">
    <property type="term" value="F:ATP binding"/>
    <property type="evidence" value="ECO:0007669"/>
    <property type="project" value="UniProtKB-UniRule"/>
</dbReference>
<dbReference type="PANTHER" id="PTHR30605:SF0">
    <property type="entry name" value="ANHYDRO-N-ACETYLMURAMIC ACID KINASE"/>
    <property type="match status" value="1"/>
</dbReference>
<dbReference type="PANTHER" id="PTHR30605">
    <property type="entry name" value="ANHYDRO-N-ACETYLMURAMIC ACID KINASE"/>
    <property type="match status" value="1"/>
</dbReference>
<reference evidence="2" key="2">
    <citation type="submission" date="2023-01" db="EMBL/GenBank/DDBJ databases">
        <title>Draft genome sequence of Agaribacter marinus strain NBRC 110023.</title>
        <authorList>
            <person name="Sun Q."/>
            <person name="Mori K."/>
        </authorList>
    </citation>
    <scope>NUCLEOTIDE SEQUENCE</scope>
    <source>
        <strain evidence="2">NBRC 110023</strain>
    </source>
</reference>
<organism evidence="2 3">
    <name type="scientific">Agaribacter marinus</name>
    <dbReference type="NCBI Taxonomy" id="1431249"/>
    <lineage>
        <taxon>Bacteria</taxon>
        <taxon>Pseudomonadati</taxon>
        <taxon>Pseudomonadota</taxon>
        <taxon>Gammaproteobacteria</taxon>
        <taxon>Alteromonadales</taxon>
        <taxon>Alteromonadaceae</taxon>
        <taxon>Agaribacter</taxon>
    </lineage>
</organism>
<dbReference type="GO" id="GO:0097175">
    <property type="term" value="P:1,6-anhydro-N-acetyl-beta-muramic acid catabolic process"/>
    <property type="evidence" value="ECO:0007669"/>
    <property type="project" value="UniProtKB-UniRule"/>
</dbReference>
<proteinExistence type="inferred from homology"/>
<dbReference type="GO" id="GO:0006040">
    <property type="term" value="P:amino sugar metabolic process"/>
    <property type="evidence" value="ECO:0007669"/>
    <property type="project" value="InterPro"/>
</dbReference>
<dbReference type="InterPro" id="IPR005338">
    <property type="entry name" value="Anhydro_N_Ac-Mur_kinase"/>
</dbReference>
<accession>A0AA37WHY8</accession>
<evidence type="ECO:0000313" key="2">
    <source>
        <dbReference type="EMBL" id="GLR70503.1"/>
    </source>
</evidence>
<dbReference type="SUPFAM" id="SSF53067">
    <property type="entry name" value="Actin-like ATPase domain"/>
    <property type="match status" value="1"/>
</dbReference>
<dbReference type="EMBL" id="BSOT01000005">
    <property type="protein sequence ID" value="GLR70503.1"/>
    <property type="molecule type" value="Genomic_DNA"/>
</dbReference>
<dbReference type="HAMAP" id="MF_01270">
    <property type="entry name" value="AnhMurNAc_kinase"/>
    <property type="match status" value="1"/>
</dbReference>
<dbReference type="GO" id="GO:0009254">
    <property type="term" value="P:peptidoglycan turnover"/>
    <property type="evidence" value="ECO:0007669"/>
    <property type="project" value="UniProtKB-UniRule"/>
</dbReference>
<dbReference type="Proteomes" id="UP001156601">
    <property type="component" value="Unassembled WGS sequence"/>
</dbReference>
<keyword evidence="1" id="KW-0808">Transferase</keyword>